<dbReference type="PANTHER" id="PTHR11751">
    <property type="entry name" value="ALANINE AMINOTRANSFERASE"/>
    <property type="match status" value="1"/>
</dbReference>
<dbReference type="FunFam" id="3.40.640.10:FF:000012">
    <property type="entry name" value="alanine aminotransferase 2"/>
    <property type="match status" value="1"/>
</dbReference>
<dbReference type="InterPro" id="IPR015421">
    <property type="entry name" value="PyrdxlP-dep_Trfase_major"/>
</dbReference>
<comment type="pathway">
    <text evidence="6">Amino-acid degradation; L-alanine degradation via transaminase pathway; pyruvate from L-alanine: step 1/1.</text>
</comment>
<gene>
    <name evidence="11" type="primary">gpt2_0</name>
    <name evidence="11" type="ORF">g.17571</name>
</gene>
<sequence length="520" mass="58322">MLKFSKDILVQGKPLLHKQQQQQSRIGVSALQIATITTTPSRRKNLLNPDNINQNIRHLEYAVRGPLVMRSVQLKHELSEGKKKPFKSVISANIGDCQAMLQKPITFIRQVLACAADTRLLNSPDMPNDVKDKVRELLSYCDGGSVGAYTDSSGVVLIRQHVAKYIEERDGGLKSDYLNIFLAAGASQCIKSVLAFINHSRKPGKPVGVMIPIPQYPLYSATLCEYGMHQVNYYLNEEQSWSLSIDELKRAYNESANKADIKALVVINPGNPTGSVLNEKNIIEIIDFANEHDLMIIADEVYQHNVYDENSKFHSFKKVMLEKTNHRLELASMMSSSKGYMGECGLRGGYCELTNFSDDVRALLYKGQSSWLCSTVLGQITMDCVVDPPKPGQESYALFESEKNRVLTDLKRKAKLVTDTINSVEGVDANQVAGAMYAFPKLNLPAKAIQQAKSENYAPDAFYVREFLENYGVCVVPGTGFGQKPGSYHFRTTILPQPDVFEDMMDRFKRFHVEFLNKYS</sequence>
<reference evidence="11" key="1">
    <citation type="submission" date="2018-10" db="EMBL/GenBank/DDBJ databases">
        <title>Transcriptome assembly of Aceria tosichella (Wheat curl mite) Type 2.</title>
        <authorList>
            <person name="Scully E.D."/>
            <person name="Geib S.M."/>
            <person name="Palmer N.A."/>
            <person name="Gupta A.K."/>
            <person name="Sarath G."/>
            <person name="Tatineni S."/>
        </authorList>
    </citation>
    <scope>NUCLEOTIDE SEQUENCE</scope>
    <source>
        <strain evidence="11">LincolnNE</strain>
    </source>
</reference>
<keyword evidence="3 11" id="KW-0032">Aminotransferase</keyword>
<dbReference type="CDD" id="cd00609">
    <property type="entry name" value="AAT_like"/>
    <property type="match status" value="1"/>
</dbReference>
<dbReference type="UniPathway" id="UPA00528">
    <property type="reaction ID" value="UER00586"/>
</dbReference>
<keyword evidence="4 11" id="KW-0808">Transferase</keyword>
<evidence type="ECO:0000256" key="1">
    <source>
        <dbReference type="ARBA" id="ARBA00001933"/>
    </source>
</evidence>
<dbReference type="AlphaFoldDB" id="A0A6G1SN90"/>
<dbReference type="PANTHER" id="PTHR11751:SF29">
    <property type="entry name" value="ALANINE TRANSAMINASE"/>
    <property type="match status" value="1"/>
</dbReference>
<dbReference type="GO" id="GO:0004021">
    <property type="term" value="F:L-alanine:2-oxoglutarate aminotransferase activity"/>
    <property type="evidence" value="ECO:0007669"/>
    <property type="project" value="UniProtKB-EC"/>
</dbReference>
<dbReference type="InterPro" id="IPR045088">
    <property type="entry name" value="ALAT1/2-like"/>
</dbReference>
<dbReference type="SUPFAM" id="SSF53383">
    <property type="entry name" value="PLP-dependent transferases"/>
    <property type="match status" value="1"/>
</dbReference>
<evidence type="ECO:0000256" key="3">
    <source>
        <dbReference type="ARBA" id="ARBA00022576"/>
    </source>
</evidence>
<evidence type="ECO:0000256" key="8">
    <source>
        <dbReference type="ARBA" id="ARBA00026106"/>
    </source>
</evidence>
<organism evidence="11">
    <name type="scientific">Aceria tosichella</name>
    <name type="common">wheat curl mite</name>
    <dbReference type="NCBI Taxonomy" id="561515"/>
    <lineage>
        <taxon>Eukaryota</taxon>
        <taxon>Metazoa</taxon>
        <taxon>Ecdysozoa</taxon>
        <taxon>Arthropoda</taxon>
        <taxon>Chelicerata</taxon>
        <taxon>Arachnida</taxon>
        <taxon>Acari</taxon>
        <taxon>Acariformes</taxon>
        <taxon>Trombidiformes</taxon>
        <taxon>Prostigmata</taxon>
        <taxon>Eupodina</taxon>
        <taxon>Eriophyoidea</taxon>
        <taxon>Eriophyidae</taxon>
        <taxon>Eriophyinae</taxon>
        <taxon>Aceriini</taxon>
        <taxon>Aceria</taxon>
    </lineage>
</organism>
<keyword evidence="5" id="KW-0663">Pyridoxal phosphate</keyword>
<evidence type="ECO:0000256" key="7">
    <source>
        <dbReference type="ARBA" id="ARBA00025785"/>
    </source>
</evidence>
<comment type="cofactor">
    <cofactor evidence="1">
        <name>pyridoxal 5'-phosphate</name>
        <dbReference type="ChEBI" id="CHEBI:597326"/>
    </cofactor>
</comment>
<dbReference type="Pfam" id="PF00155">
    <property type="entry name" value="Aminotran_1_2"/>
    <property type="match status" value="1"/>
</dbReference>
<dbReference type="Gene3D" id="3.40.640.10">
    <property type="entry name" value="Type I PLP-dependent aspartate aminotransferase-like (Major domain)"/>
    <property type="match status" value="1"/>
</dbReference>
<protein>
    <recommendedName>
        <fullName evidence="8">alanine transaminase</fullName>
        <ecNumber evidence="8">2.6.1.2</ecNumber>
    </recommendedName>
</protein>
<comment type="similarity">
    <text evidence="7">Belongs to the class-I pyridoxal-phosphate-dependent aminotransferase family. Alanine aminotransferase subfamily.</text>
</comment>
<dbReference type="InterPro" id="IPR015424">
    <property type="entry name" value="PyrdxlP-dep_Trfase"/>
</dbReference>
<dbReference type="Gene3D" id="1.10.287.1970">
    <property type="match status" value="1"/>
</dbReference>
<evidence type="ECO:0000256" key="6">
    <source>
        <dbReference type="ARBA" id="ARBA00025708"/>
    </source>
</evidence>
<feature type="domain" description="Aminotransferase class I/classII large" evidence="10">
    <location>
        <begin position="127"/>
        <end position="494"/>
    </location>
</feature>
<comment type="catalytic activity">
    <reaction evidence="9">
        <text>L-alanine + 2-oxoglutarate = pyruvate + L-glutamate</text>
        <dbReference type="Rhea" id="RHEA:19453"/>
        <dbReference type="ChEBI" id="CHEBI:15361"/>
        <dbReference type="ChEBI" id="CHEBI:16810"/>
        <dbReference type="ChEBI" id="CHEBI:29985"/>
        <dbReference type="ChEBI" id="CHEBI:57972"/>
        <dbReference type="EC" id="2.6.1.2"/>
    </reaction>
</comment>
<evidence type="ECO:0000256" key="4">
    <source>
        <dbReference type="ARBA" id="ARBA00022679"/>
    </source>
</evidence>
<dbReference type="EC" id="2.6.1.2" evidence="8"/>
<evidence type="ECO:0000256" key="9">
    <source>
        <dbReference type="ARBA" id="ARBA00047412"/>
    </source>
</evidence>
<accession>A0A6G1SN90</accession>
<evidence type="ECO:0000256" key="2">
    <source>
        <dbReference type="ARBA" id="ARBA00011738"/>
    </source>
</evidence>
<evidence type="ECO:0000259" key="10">
    <source>
        <dbReference type="Pfam" id="PF00155"/>
    </source>
</evidence>
<evidence type="ECO:0000313" key="11">
    <source>
        <dbReference type="EMBL" id="MDE51955.1"/>
    </source>
</evidence>
<name>A0A6G1SN90_9ACAR</name>
<comment type="subunit">
    <text evidence="2">Homodimer.</text>
</comment>
<dbReference type="FunFam" id="3.90.1150.10:FF:000010">
    <property type="entry name" value="Alanine aminotransferase 2"/>
    <property type="match status" value="1"/>
</dbReference>
<dbReference type="EMBL" id="GGYP01007184">
    <property type="protein sequence ID" value="MDE51955.1"/>
    <property type="molecule type" value="Transcribed_RNA"/>
</dbReference>
<dbReference type="InterPro" id="IPR004839">
    <property type="entry name" value="Aminotransferase_I/II_large"/>
</dbReference>
<evidence type="ECO:0000256" key="5">
    <source>
        <dbReference type="ARBA" id="ARBA00022898"/>
    </source>
</evidence>
<dbReference type="GO" id="GO:0030170">
    <property type="term" value="F:pyridoxal phosphate binding"/>
    <property type="evidence" value="ECO:0007669"/>
    <property type="project" value="InterPro"/>
</dbReference>
<proteinExistence type="inferred from homology"/>
<dbReference type="InterPro" id="IPR015422">
    <property type="entry name" value="PyrdxlP-dep_Trfase_small"/>
</dbReference>
<dbReference type="GO" id="GO:0042853">
    <property type="term" value="P:L-alanine catabolic process"/>
    <property type="evidence" value="ECO:0007669"/>
    <property type="project" value="UniProtKB-UniPathway"/>
</dbReference>
<dbReference type="Gene3D" id="3.90.1150.10">
    <property type="entry name" value="Aspartate Aminotransferase, domain 1"/>
    <property type="match status" value="1"/>
</dbReference>